<dbReference type="Gene3D" id="1.10.150.720">
    <property type="entry name" value="Haloacid dehalogenase-like hydrolase"/>
    <property type="match status" value="1"/>
</dbReference>
<dbReference type="SFLD" id="SFLDG01129">
    <property type="entry name" value="C1.5:_HAD__Beta-PGM__Phosphata"/>
    <property type="match status" value="1"/>
</dbReference>
<dbReference type="GO" id="GO:0016787">
    <property type="term" value="F:hydrolase activity"/>
    <property type="evidence" value="ECO:0007669"/>
    <property type="project" value="UniProtKB-KW"/>
</dbReference>
<reference evidence="1" key="1">
    <citation type="submission" date="2022-12" db="EMBL/GenBank/DDBJ databases">
        <title>Paraconexibacter alkalitolerans sp. nov. and Baekduia alba sp. nov., isolated from soil and emended description of the genera Paraconexibacter (Chun et al., 2020) and Baekduia (An et al., 2020).</title>
        <authorList>
            <person name="Vieira S."/>
            <person name="Huber K.J."/>
            <person name="Geppert A."/>
            <person name="Wolf J."/>
            <person name="Neumann-Schaal M."/>
            <person name="Muesken M."/>
            <person name="Overmann J."/>
        </authorList>
    </citation>
    <scope>NUCLEOTIDE SEQUENCE</scope>
    <source>
        <strain evidence="1">AEG42_29</strain>
    </source>
</reference>
<dbReference type="Gene3D" id="3.40.50.1000">
    <property type="entry name" value="HAD superfamily/HAD-like"/>
    <property type="match status" value="1"/>
</dbReference>
<dbReference type="PANTHER" id="PTHR46191">
    <property type="match status" value="1"/>
</dbReference>
<dbReference type="NCBIfam" id="TIGR01549">
    <property type="entry name" value="HAD-SF-IA-v1"/>
    <property type="match status" value="1"/>
</dbReference>
<dbReference type="Pfam" id="PF00702">
    <property type="entry name" value="Hydrolase"/>
    <property type="match status" value="1"/>
</dbReference>
<sequence>MRAVLLDALGTLVGLEPPAPALVTALAGFGVHVTPAEAGRAVAAEMGHYRAEHHRAGTAAGLADVRAECGRVMRGSLGAAGHDLGAIGDAAMVDDVLLRCFRFTAYPEAATVLRALRTRGLALVVCSNWDLSLHDVLAETGLDRLLDGAAVSAVEGVAKPHPGLFARALELAGGVEPAAALHVGDSVAADVAGALAAGVRPVLVQRDGDELRSVDDGGPVPAGVPVLPDLRGLLDLV</sequence>
<dbReference type="InterPro" id="IPR023214">
    <property type="entry name" value="HAD_sf"/>
</dbReference>
<dbReference type="SFLD" id="SFLDS00003">
    <property type="entry name" value="Haloacid_Dehalogenase"/>
    <property type="match status" value="1"/>
</dbReference>
<dbReference type="InterPro" id="IPR044924">
    <property type="entry name" value="HAD-SF_hydro_IA_REG-2-like_cap"/>
</dbReference>
<dbReference type="EMBL" id="CP114014">
    <property type="protein sequence ID" value="XAY08411.1"/>
    <property type="molecule type" value="Genomic_DNA"/>
</dbReference>
<protein>
    <submittedName>
        <fullName evidence="1">HAD-superfamily hydrolase</fullName>
    </submittedName>
</protein>
<evidence type="ECO:0000313" key="1">
    <source>
        <dbReference type="EMBL" id="XAY08411.1"/>
    </source>
</evidence>
<gene>
    <name evidence="1" type="ORF">DSM112329_05312</name>
</gene>
<accession>A0AAU7B317</accession>
<dbReference type="PANTHER" id="PTHR46191:SF2">
    <property type="entry name" value="HALOACID DEHALOGENASE-LIKE HYDROLASE DOMAIN-CONTAINING PROTEIN 3"/>
    <property type="match status" value="1"/>
</dbReference>
<keyword evidence="1" id="KW-0378">Hydrolase</keyword>
<dbReference type="InterPro" id="IPR006439">
    <property type="entry name" value="HAD-SF_hydro_IA"/>
</dbReference>
<dbReference type="InterPro" id="IPR036412">
    <property type="entry name" value="HAD-like_sf"/>
</dbReference>
<dbReference type="SUPFAM" id="SSF56784">
    <property type="entry name" value="HAD-like"/>
    <property type="match status" value="1"/>
</dbReference>
<dbReference type="AlphaFoldDB" id="A0AAU7B317"/>
<name>A0AAU7B317_9ACTN</name>
<dbReference type="KEGG" id="parq:DSM112329_05312"/>
<proteinExistence type="predicted"/>
<organism evidence="1">
    <name type="scientific">Paraconexibacter sp. AEG42_29</name>
    <dbReference type="NCBI Taxonomy" id="2997339"/>
    <lineage>
        <taxon>Bacteria</taxon>
        <taxon>Bacillati</taxon>
        <taxon>Actinomycetota</taxon>
        <taxon>Thermoleophilia</taxon>
        <taxon>Solirubrobacterales</taxon>
        <taxon>Paraconexibacteraceae</taxon>
        <taxon>Paraconexibacter</taxon>
    </lineage>
</organism>
<dbReference type="InterPro" id="IPR051828">
    <property type="entry name" value="HAD-like_hydrolase_domain"/>
</dbReference>